<protein>
    <submittedName>
        <fullName evidence="1">Uncharacterized protein</fullName>
    </submittedName>
</protein>
<proteinExistence type="predicted"/>
<accession>A0A392S8M1</accession>
<sequence>MNVATPTKDCLELVKELLDPLIKARSERSLTRQE</sequence>
<name>A0A392S8M1_9FABA</name>
<evidence type="ECO:0000313" key="1">
    <source>
        <dbReference type="EMBL" id="MCI45029.1"/>
    </source>
</evidence>
<dbReference type="Proteomes" id="UP000265520">
    <property type="component" value="Unassembled WGS sequence"/>
</dbReference>
<feature type="non-terminal residue" evidence="1">
    <location>
        <position position="34"/>
    </location>
</feature>
<reference evidence="1 2" key="1">
    <citation type="journal article" date="2018" name="Front. Plant Sci.">
        <title>Red Clover (Trifolium pratense) and Zigzag Clover (T. medium) - A Picture of Genomic Similarities and Differences.</title>
        <authorList>
            <person name="Dluhosova J."/>
            <person name="Istvanek J."/>
            <person name="Nedelnik J."/>
            <person name="Repkova J."/>
        </authorList>
    </citation>
    <scope>NUCLEOTIDE SEQUENCE [LARGE SCALE GENOMIC DNA]</scope>
    <source>
        <strain evidence="2">cv. 10/8</strain>
        <tissue evidence="1">Leaf</tissue>
    </source>
</reference>
<dbReference type="EMBL" id="LXQA010338690">
    <property type="protein sequence ID" value="MCI45029.1"/>
    <property type="molecule type" value="Genomic_DNA"/>
</dbReference>
<comment type="caution">
    <text evidence="1">The sequence shown here is derived from an EMBL/GenBank/DDBJ whole genome shotgun (WGS) entry which is preliminary data.</text>
</comment>
<dbReference type="AlphaFoldDB" id="A0A392S8M1"/>
<evidence type="ECO:0000313" key="2">
    <source>
        <dbReference type="Proteomes" id="UP000265520"/>
    </source>
</evidence>
<keyword evidence="2" id="KW-1185">Reference proteome</keyword>
<organism evidence="1 2">
    <name type="scientific">Trifolium medium</name>
    <dbReference type="NCBI Taxonomy" id="97028"/>
    <lineage>
        <taxon>Eukaryota</taxon>
        <taxon>Viridiplantae</taxon>
        <taxon>Streptophyta</taxon>
        <taxon>Embryophyta</taxon>
        <taxon>Tracheophyta</taxon>
        <taxon>Spermatophyta</taxon>
        <taxon>Magnoliopsida</taxon>
        <taxon>eudicotyledons</taxon>
        <taxon>Gunneridae</taxon>
        <taxon>Pentapetalae</taxon>
        <taxon>rosids</taxon>
        <taxon>fabids</taxon>
        <taxon>Fabales</taxon>
        <taxon>Fabaceae</taxon>
        <taxon>Papilionoideae</taxon>
        <taxon>50 kb inversion clade</taxon>
        <taxon>NPAAA clade</taxon>
        <taxon>Hologalegina</taxon>
        <taxon>IRL clade</taxon>
        <taxon>Trifolieae</taxon>
        <taxon>Trifolium</taxon>
    </lineage>
</organism>